<accession>S5MK16</accession>
<gene>
    <name evidence="1" type="ORF">Hesp044</name>
</gene>
<dbReference type="Pfam" id="PF05789">
    <property type="entry name" value="Baculo_VP1054"/>
    <property type="match status" value="1"/>
</dbReference>
<dbReference type="EMBL" id="KF158713">
    <property type="protein sequence ID" value="AGR56796.1"/>
    <property type="molecule type" value="Genomic_DNA"/>
</dbReference>
<dbReference type="OrthoDB" id="6189at10239"/>
<proteinExistence type="predicted"/>
<dbReference type="Proteomes" id="UP000203768">
    <property type="component" value="Segment"/>
</dbReference>
<dbReference type="RefSeq" id="YP_008378260.1">
    <property type="nucleotide sequence ID" value="NC_021923.1"/>
</dbReference>
<keyword evidence="2" id="KW-1185">Reference proteome</keyword>
<evidence type="ECO:0000313" key="2">
    <source>
        <dbReference type="Proteomes" id="UP000203768"/>
    </source>
</evidence>
<dbReference type="GeneID" id="16489446"/>
<organism evidence="1 2">
    <name type="scientific">Hemileuca sp. nucleopolyhedrovirus</name>
    <dbReference type="NCBI Taxonomy" id="1367203"/>
    <lineage>
        <taxon>Viruses</taxon>
        <taxon>Viruses incertae sedis</taxon>
        <taxon>Naldaviricetes</taxon>
        <taxon>Lefavirales</taxon>
        <taxon>Baculoviridae</taxon>
        <taxon>Alphabaculovirus</taxon>
        <taxon>Alphabaculovirus heleucae</taxon>
        <taxon>Hemileuca species nucleopolyhedrovirus</taxon>
    </lineage>
</organism>
<reference evidence="1 2" key="1">
    <citation type="journal article" date="2013" name="Virus Genes">
        <title>The genome of a baculovirus isolated from Hemileuca sp. encodes a serpin ortholog.</title>
        <authorList>
            <person name="Rohrmann G.F."/>
            <person name="Erlandson M.A."/>
            <person name="Theilmann D.A."/>
        </authorList>
    </citation>
    <scope>NUCLEOTIDE SEQUENCE [LARGE SCALE GENOMIC DNA]</scope>
</reference>
<protein>
    <submittedName>
        <fullName evidence="1">Vp1054</fullName>
    </submittedName>
</protein>
<dbReference type="KEGG" id="vg:16489446"/>
<name>S5MK16_9ABAC</name>
<evidence type="ECO:0000313" key="1">
    <source>
        <dbReference type="EMBL" id="AGR56796.1"/>
    </source>
</evidence>
<dbReference type="InterPro" id="IPR008416">
    <property type="entry name" value="Baculo_VP1054"/>
</dbReference>
<sequence>MSSTTNLVKYRQCVSEKSIPFKPIKRRKIACLLHPSRANCRLITSDRKDYGQDGLYHETTLNTIYINYNHKLYYSVLLKKYHEENGDNGDGDDGDVIRGHYNNADTLYAYVQTPLLDDEEQFYGIDENGERQMRVITNVIKSIFDAFRLSKNYVILCVDELQLDLLYSVFRTIILPQRLIAIHFSGERVPTIEHLSLVTVPKTDDSSTSQEVYRTFIVYNTVLSMILKQRNPFNEPTKSISIVFRNLGKCPNNKDRIKCCDLKYGGNVPGHVMCPPREMVRRIFHYAKWARTPNNYKRYFELIVKPRKASRKFIETQRLTDVENSCNNRLDINYILMDWYNFIYDFRVYFGLENEQ</sequence>